<gene>
    <name evidence="2" type="ORF">SAMN04490248_10913</name>
</gene>
<keyword evidence="1" id="KW-0812">Transmembrane</keyword>
<feature type="transmembrane region" description="Helical" evidence="1">
    <location>
        <begin position="97"/>
        <end position="114"/>
    </location>
</feature>
<name>A0A1H8RKE5_9RHOB</name>
<organism evidence="2 3">
    <name type="scientific">Salinihabitans flavidus</name>
    <dbReference type="NCBI Taxonomy" id="569882"/>
    <lineage>
        <taxon>Bacteria</taxon>
        <taxon>Pseudomonadati</taxon>
        <taxon>Pseudomonadota</taxon>
        <taxon>Alphaproteobacteria</taxon>
        <taxon>Rhodobacterales</taxon>
        <taxon>Roseobacteraceae</taxon>
        <taxon>Salinihabitans</taxon>
    </lineage>
</organism>
<feature type="transmembrane region" description="Helical" evidence="1">
    <location>
        <begin position="22"/>
        <end position="44"/>
    </location>
</feature>
<proteinExistence type="predicted"/>
<dbReference type="EMBL" id="FODS01000009">
    <property type="protein sequence ID" value="SEO66826.1"/>
    <property type="molecule type" value="Genomic_DNA"/>
</dbReference>
<dbReference type="Proteomes" id="UP000198893">
    <property type="component" value="Unassembled WGS sequence"/>
</dbReference>
<dbReference type="RefSeq" id="WP_093117697.1">
    <property type="nucleotide sequence ID" value="NZ_FODS01000009.1"/>
</dbReference>
<feature type="transmembrane region" description="Helical" evidence="1">
    <location>
        <begin position="126"/>
        <end position="149"/>
    </location>
</feature>
<protein>
    <recommendedName>
        <fullName evidence="4">DUF2214 domain-containing protein</fullName>
    </recommendedName>
</protein>
<accession>A0A1H8RKE5</accession>
<keyword evidence="3" id="KW-1185">Reference proteome</keyword>
<evidence type="ECO:0000313" key="3">
    <source>
        <dbReference type="Proteomes" id="UP000198893"/>
    </source>
</evidence>
<evidence type="ECO:0008006" key="4">
    <source>
        <dbReference type="Google" id="ProtNLM"/>
    </source>
</evidence>
<dbReference type="AlphaFoldDB" id="A0A1H8RKE5"/>
<keyword evidence="1" id="KW-0472">Membrane</keyword>
<evidence type="ECO:0000313" key="2">
    <source>
        <dbReference type="EMBL" id="SEO66826.1"/>
    </source>
</evidence>
<feature type="transmembrane region" description="Helical" evidence="1">
    <location>
        <begin position="64"/>
        <end position="85"/>
    </location>
</feature>
<sequence>MDPLIETLAASDPAQMMRNGRWIYAAVSGGHVLGIALLIGAIASLDLRLIGLWPTVPVPDLARVLVPVAMTGLTLAMMTGLLLFLAGPADYLQMRLFLLKLTLIACGVGHAVWFHSTNSFARPGVALWRVGLPSLLIWLAVLICGRMLAFVD</sequence>
<reference evidence="2 3" key="1">
    <citation type="submission" date="2016-10" db="EMBL/GenBank/DDBJ databases">
        <authorList>
            <person name="de Groot N.N."/>
        </authorList>
    </citation>
    <scope>NUCLEOTIDE SEQUENCE [LARGE SCALE GENOMIC DNA]</scope>
    <source>
        <strain evidence="2 3">DSM 27842</strain>
    </source>
</reference>
<keyword evidence="1" id="KW-1133">Transmembrane helix</keyword>
<dbReference type="OrthoDB" id="118399at2"/>
<evidence type="ECO:0000256" key="1">
    <source>
        <dbReference type="SAM" id="Phobius"/>
    </source>
</evidence>